<sequence>MAESSSAQETIGCSTLLAIKSNQNLLIDLSPFLYDTYMYQVVECLKYSPLVKDLLTVEVVPMTCLSQIYSTATYVKGADKIYFYILNQRASISKNCFCSLLGLSYDESMVNPDSIPTGQLFSMFYNMAYIETLTIVTNKSFMTLLYGLYIGINLDYGMVLWLQLVQSLTFASRHTQVSCARFWTIITQSIMECYHVPIMADSLLSSIDTFHTTNIIVTHPSKFHFIGSIPEAMYACVFTASKIIQEYKKLPSSGPREISPEMLKSIEEADKPAERGKKQDAKKGEKGGLVSKGQTPRKRKFEKAAPSQPKQKKTKKPARKLILPSSSDSDSEYLPTGHKQPIHSESESESSDDDGLACGDTPPRSPTPKVHVCSKAPSHPPISIPISLPPTFPVITSQPSSTIPIPTPIFAEATTTTTTGVQTNISDTMVRSSPPEIPVTTKPPSPTHSTKTNIVLGGADLDFDSTYFSPYRVQSDDDEDAPLTKRHLKAVTNKLDQLLSSSFFGTYSEVALKALFSFVVKEHDTSISNAAKAIDASTSQCQKASLAVEASTKDCKEETVKVGKLISEAQIFLDSLQAAAQKNAQTVNASVDSLTRSLEAELSQLGVVRKAIEGANEELHSKVDDWLTQLEAELALRTATKELDDLKSEREVIRISVGDVHSILLHLLDAHDSILTIFIRRHLVEKLRPTLDILSRIEGVSETTVLPKQGGEKRSQGETVKTQPPPPSEPKAIVRPKDNVASASKGDKNKRNIGEDDVDEDDDAEDFMTGSPSKPDQKFKPSDQELREKMDRLEKEMREKELLEKKKSTFPEWTIESPQREVIDEPSTHWLEPVLPFGLENSKYAQFDMPINRKAFVFHCFSSTAVVPSPDPKVDRDLLEFYLEFSQPQYLTWSLKKITTVKVLKLSSAGKFVNVKFKVTRGSDSSVHTISLADLLNLNPHDWILLNNILLSNPQEYQPIIDHIKRMLVSYIHEVAKMDQEIASAIHKRTTVKPIGRAGNMNTIIKGKIDLKFHTVMFIKGEGQKCLFALIDKHLFSTACLEHILEIIHRCNQNSEVDNKLFTDMLCWYIQFRQTLLAIIPRLFKVMKQVEVTQPK</sequence>
<dbReference type="EMBL" id="NBSK02000007">
    <property type="protein sequence ID" value="KAJ0196567.1"/>
    <property type="molecule type" value="Genomic_DNA"/>
</dbReference>
<name>A0A9R1UYG1_LACSA</name>
<evidence type="ECO:0000313" key="4">
    <source>
        <dbReference type="Proteomes" id="UP000235145"/>
    </source>
</evidence>
<feature type="compositionally biased region" description="Basic residues" evidence="2">
    <location>
        <begin position="310"/>
        <end position="319"/>
    </location>
</feature>
<accession>A0A9R1UYG1</accession>
<feature type="region of interest" description="Disordered" evidence="2">
    <location>
        <begin position="705"/>
        <end position="786"/>
    </location>
</feature>
<evidence type="ECO:0000256" key="1">
    <source>
        <dbReference type="SAM" id="Coils"/>
    </source>
</evidence>
<feature type="coiled-coil region" evidence="1">
    <location>
        <begin position="629"/>
        <end position="656"/>
    </location>
</feature>
<dbReference type="AlphaFoldDB" id="A0A9R1UYG1"/>
<comment type="caution">
    <text evidence="3">The sequence shown here is derived from an EMBL/GenBank/DDBJ whole genome shotgun (WGS) entry which is preliminary data.</text>
</comment>
<evidence type="ECO:0000256" key="2">
    <source>
        <dbReference type="SAM" id="MobiDB-lite"/>
    </source>
</evidence>
<feature type="compositionally biased region" description="Acidic residues" evidence="2">
    <location>
        <begin position="755"/>
        <end position="766"/>
    </location>
</feature>
<gene>
    <name evidence="3" type="ORF">LSAT_V11C700383620</name>
</gene>
<protein>
    <submittedName>
        <fullName evidence="3">Uncharacterized protein</fullName>
    </submittedName>
</protein>
<reference evidence="3 4" key="1">
    <citation type="journal article" date="2017" name="Nat. Commun.">
        <title>Genome assembly with in vitro proximity ligation data and whole-genome triplication in lettuce.</title>
        <authorList>
            <person name="Reyes-Chin-Wo S."/>
            <person name="Wang Z."/>
            <person name="Yang X."/>
            <person name="Kozik A."/>
            <person name="Arikit S."/>
            <person name="Song C."/>
            <person name="Xia L."/>
            <person name="Froenicke L."/>
            <person name="Lavelle D.O."/>
            <person name="Truco M.J."/>
            <person name="Xia R."/>
            <person name="Zhu S."/>
            <person name="Xu C."/>
            <person name="Xu H."/>
            <person name="Xu X."/>
            <person name="Cox K."/>
            <person name="Korf I."/>
            <person name="Meyers B.C."/>
            <person name="Michelmore R.W."/>
        </authorList>
    </citation>
    <scope>NUCLEOTIDE SEQUENCE [LARGE SCALE GENOMIC DNA]</scope>
    <source>
        <strain evidence="4">cv. Salinas</strain>
        <tissue evidence="3">Seedlings</tissue>
    </source>
</reference>
<evidence type="ECO:0000313" key="3">
    <source>
        <dbReference type="EMBL" id="KAJ0196567.1"/>
    </source>
</evidence>
<keyword evidence="1" id="KW-0175">Coiled coil</keyword>
<feature type="region of interest" description="Disordered" evidence="2">
    <location>
        <begin position="268"/>
        <end position="378"/>
    </location>
</feature>
<feature type="compositionally biased region" description="Basic and acidic residues" evidence="2">
    <location>
        <begin position="268"/>
        <end position="286"/>
    </location>
</feature>
<feature type="region of interest" description="Disordered" evidence="2">
    <location>
        <begin position="428"/>
        <end position="450"/>
    </location>
</feature>
<proteinExistence type="predicted"/>
<feature type="compositionally biased region" description="Pro residues" evidence="2">
    <location>
        <begin position="435"/>
        <end position="446"/>
    </location>
</feature>
<organism evidence="3 4">
    <name type="scientific">Lactuca sativa</name>
    <name type="common">Garden lettuce</name>
    <dbReference type="NCBI Taxonomy" id="4236"/>
    <lineage>
        <taxon>Eukaryota</taxon>
        <taxon>Viridiplantae</taxon>
        <taxon>Streptophyta</taxon>
        <taxon>Embryophyta</taxon>
        <taxon>Tracheophyta</taxon>
        <taxon>Spermatophyta</taxon>
        <taxon>Magnoliopsida</taxon>
        <taxon>eudicotyledons</taxon>
        <taxon>Gunneridae</taxon>
        <taxon>Pentapetalae</taxon>
        <taxon>asterids</taxon>
        <taxon>campanulids</taxon>
        <taxon>Asterales</taxon>
        <taxon>Asteraceae</taxon>
        <taxon>Cichorioideae</taxon>
        <taxon>Cichorieae</taxon>
        <taxon>Lactucinae</taxon>
        <taxon>Lactuca</taxon>
    </lineage>
</organism>
<dbReference type="Proteomes" id="UP000235145">
    <property type="component" value="Unassembled WGS sequence"/>
</dbReference>
<keyword evidence="4" id="KW-1185">Reference proteome</keyword>
<feature type="compositionally biased region" description="Basic and acidic residues" evidence="2">
    <location>
        <begin position="775"/>
        <end position="786"/>
    </location>
</feature>
<feature type="compositionally biased region" description="Basic and acidic residues" evidence="2">
    <location>
        <begin position="745"/>
        <end position="754"/>
    </location>
</feature>